<comment type="catalytic activity">
    <reaction evidence="9">
        <text>L-histidyl-[translation elongation factor 2] + S-adenosyl-L-methionine = 2-[(3S)-amino-3-carboxypropyl]-L-histidyl-[translation elongation factor 2] + S-methyl-5'-thioadenosine + H(+)</text>
        <dbReference type="Rhea" id="RHEA:36783"/>
        <dbReference type="Rhea" id="RHEA-COMP:9748"/>
        <dbReference type="Rhea" id="RHEA-COMP:9749"/>
        <dbReference type="ChEBI" id="CHEBI:15378"/>
        <dbReference type="ChEBI" id="CHEBI:17509"/>
        <dbReference type="ChEBI" id="CHEBI:29979"/>
        <dbReference type="ChEBI" id="CHEBI:59789"/>
        <dbReference type="ChEBI" id="CHEBI:73995"/>
        <dbReference type="EC" id="2.5.1.108"/>
    </reaction>
</comment>
<dbReference type="Pfam" id="PF01866">
    <property type="entry name" value="Diphthamide_syn"/>
    <property type="match status" value="1"/>
</dbReference>
<evidence type="ECO:0000256" key="2">
    <source>
        <dbReference type="ARBA" id="ARBA00012221"/>
    </source>
</evidence>
<reference evidence="10 11" key="1">
    <citation type="submission" date="2022-05" db="EMBL/GenBank/DDBJ databases">
        <authorList>
            <consortium name="Genoscope - CEA"/>
            <person name="William W."/>
        </authorList>
    </citation>
    <scope>NUCLEOTIDE SEQUENCE [LARGE SCALE GENOMIC DNA]</scope>
</reference>
<dbReference type="NCBIfam" id="TIGR00322">
    <property type="entry name" value="diphth2_R"/>
    <property type="match status" value="1"/>
</dbReference>
<dbReference type="Gene3D" id="3.40.50.11840">
    <property type="entry name" value="Diphthamide synthesis DPH1/DPH2 domain 1"/>
    <property type="match status" value="1"/>
</dbReference>
<dbReference type="PANTHER" id="PTHR10762:SF1">
    <property type="entry name" value="2-(3-AMINO-3-CARBOXYPROPYL)HISTIDINE SYNTHASE SUBUNIT 1"/>
    <property type="match status" value="1"/>
</dbReference>
<dbReference type="Gene3D" id="3.40.50.11850">
    <property type="entry name" value="Diphthamide synthesis DPH1/DPH2 domain 2"/>
    <property type="match status" value="1"/>
</dbReference>
<dbReference type="InterPro" id="IPR042264">
    <property type="entry name" value="DPH1/DPH2_2"/>
</dbReference>
<feature type="non-terminal residue" evidence="10">
    <location>
        <position position="1"/>
    </location>
</feature>
<gene>
    <name evidence="10" type="ORF">PMEA_00003246</name>
</gene>
<accession>A0AAU9Y114</accession>
<keyword evidence="11" id="KW-1185">Reference proteome</keyword>
<dbReference type="AlphaFoldDB" id="A0AAU9Y114"/>
<sequence length="146" mass="16306">LGDCHCTQWDFCVRFIGCDTVIMGDVMYGACCVDDFTARALGCDLMVHYGYSCLIPIDSTKGIKMLYVFVDIKLDATHFVNTVRHNFEAGKSLALLSTIQFVTTLQAVYQDLCKDYQIEIPQCKPLSPGEILGCTASRIKHKDAFM</sequence>
<dbReference type="EC" id="2.5.1.108" evidence="2"/>
<dbReference type="PANTHER" id="PTHR10762">
    <property type="entry name" value="DIPHTHAMIDE BIOSYNTHESIS PROTEIN"/>
    <property type="match status" value="1"/>
</dbReference>
<evidence type="ECO:0000256" key="5">
    <source>
        <dbReference type="ARBA" id="ARBA00022691"/>
    </source>
</evidence>
<dbReference type="EMBL" id="CALNXJ010000110">
    <property type="protein sequence ID" value="CAH3164854.1"/>
    <property type="molecule type" value="Genomic_DNA"/>
</dbReference>
<protein>
    <recommendedName>
        <fullName evidence="3">2-(3-amino-3-carboxypropyl)histidine synthase subunit 1</fullName>
        <ecNumber evidence="2">2.5.1.108</ecNumber>
    </recommendedName>
    <alternativeName>
        <fullName evidence="7">Diphthamide biosynthesis protein 1</fullName>
    </alternativeName>
    <alternativeName>
        <fullName evidence="8">Diphtheria toxin resistance protein 1</fullName>
    </alternativeName>
    <alternativeName>
        <fullName evidence="6">S-adenosyl-L-methionine:L-histidine 3-amino-3-carboxypropyltransferase 1</fullName>
    </alternativeName>
</protein>
<evidence type="ECO:0000256" key="7">
    <source>
        <dbReference type="ARBA" id="ARBA00032574"/>
    </source>
</evidence>
<comment type="caution">
    <text evidence="10">The sequence shown here is derived from an EMBL/GenBank/DDBJ whole genome shotgun (WGS) entry which is preliminary data.</text>
</comment>
<evidence type="ECO:0000256" key="9">
    <source>
        <dbReference type="ARBA" id="ARBA00048403"/>
    </source>
</evidence>
<keyword evidence="4" id="KW-0808">Transferase</keyword>
<name>A0AAU9Y114_9CNID</name>
<dbReference type="GO" id="GO:0090560">
    <property type="term" value="F:2-(3-amino-3-carboxypropyl)histidine synthase activity"/>
    <property type="evidence" value="ECO:0007669"/>
    <property type="project" value="UniProtKB-EC"/>
</dbReference>
<proteinExistence type="inferred from homology"/>
<evidence type="ECO:0000256" key="8">
    <source>
        <dbReference type="ARBA" id="ARBA00032789"/>
    </source>
</evidence>
<organism evidence="10 11">
    <name type="scientific">Pocillopora meandrina</name>
    <dbReference type="NCBI Taxonomy" id="46732"/>
    <lineage>
        <taxon>Eukaryota</taxon>
        <taxon>Metazoa</taxon>
        <taxon>Cnidaria</taxon>
        <taxon>Anthozoa</taxon>
        <taxon>Hexacorallia</taxon>
        <taxon>Scleractinia</taxon>
        <taxon>Astrocoeniina</taxon>
        <taxon>Pocilloporidae</taxon>
        <taxon>Pocillopora</taxon>
    </lineage>
</organism>
<dbReference type="GO" id="GO:0017183">
    <property type="term" value="P:protein histidyl modification to diphthamide"/>
    <property type="evidence" value="ECO:0007669"/>
    <property type="project" value="InterPro"/>
</dbReference>
<dbReference type="InterPro" id="IPR042263">
    <property type="entry name" value="DPH1/DPH2_1"/>
</dbReference>
<keyword evidence="5" id="KW-0949">S-adenosyl-L-methionine</keyword>
<dbReference type="SFLD" id="SFLDS00032">
    <property type="entry name" value="Radical_SAM_3-amino-3-carboxyp"/>
    <property type="match status" value="1"/>
</dbReference>
<comment type="similarity">
    <text evidence="1">Belongs to the DPH1/DPH2 family. DPH1 subfamily.</text>
</comment>
<evidence type="ECO:0000256" key="3">
    <source>
        <dbReference type="ARBA" id="ARBA00021915"/>
    </source>
</evidence>
<dbReference type="InterPro" id="IPR016435">
    <property type="entry name" value="DPH1/DPH2"/>
</dbReference>
<evidence type="ECO:0000313" key="10">
    <source>
        <dbReference type="EMBL" id="CAH3164854.1"/>
    </source>
</evidence>
<evidence type="ECO:0000256" key="1">
    <source>
        <dbReference type="ARBA" id="ARBA00010173"/>
    </source>
</evidence>
<dbReference type="Proteomes" id="UP001159428">
    <property type="component" value="Unassembled WGS sequence"/>
</dbReference>
<evidence type="ECO:0000256" key="4">
    <source>
        <dbReference type="ARBA" id="ARBA00022679"/>
    </source>
</evidence>
<evidence type="ECO:0000256" key="6">
    <source>
        <dbReference type="ARBA" id="ARBA00031690"/>
    </source>
</evidence>
<evidence type="ECO:0000313" key="11">
    <source>
        <dbReference type="Proteomes" id="UP001159428"/>
    </source>
</evidence>